<dbReference type="Proteomes" id="UP000240883">
    <property type="component" value="Unassembled WGS sequence"/>
</dbReference>
<organism evidence="2 3">
    <name type="scientific">Corynespora cassiicola Philippines</name>
    <dbReference type="NCBI Taxonomy" id="1448308"/>
    <lineage>
        <taxon>Eukaryota</taxon>
        <taxon>Fungi</taxon>
        <taxon>Dikarya</taxon>
        <taxon>Ascomycota</taxon>
        <taxon>Pezizomycotina</taxon>
        <taxon>Dothideomycetes</taxon>
        <taxon>Pleosporomycetidae</taxon>
        <taxon>Pleosporales</taxon>
        <taxon>Corynesporascaceae</taxon>
        <taxon>Corynespora</taxon>
    </lineage>
</organism>
<proteinExistence type="predicted"/>
<feature type="compositionally biased region" description="Polar residues" evidence="1">
    <location>
        <begin position="43"/>
        <end position="66"/>
    </location>
</feature>
<reference evidence="2 3" key="1">
    <citation type="journal article" date="2018" name="Front. Microbiol.">
        <title>Genome-Wide Analysis of Corynespora cassiicola Leaf Fall Disease Putative Effectors.</title>
        <authorList>
            <person name="Lopez D."/>
            <person name="Ribeiro S."/>
            <person name="Label P."/>
            <person name="Fumanal B."/>
            <person name="Venisse J.S."/>
            <person name="Kohler A."/>
            <person name="de Oliveira R.R."/>
            <person name="Labutti K."/>
            <person name="Lipzen A."/>
            <person name="Lail K."/>
            <person name="Bauer D."/>
            <person name="Ohm R.A."/>
            <person name="Barry K.W."/>
            <person name="Spatafora J."/>
            <person name="Grigoriev I.V."/>
            <person name="Martin F.M."/>
            <person name="Pujade-Renaud V."/>
        </authorList>
    </citation>
    <scope>NUCLEOTIDE SEQUENCE [LARGE SCALE GENOMIC DNA]</scope>
    <source>
        <strain evidence="2 3">Philippines</strain>
    </source>
</reference>
<evidence type="ECO:0000256" key="1">
    <source>
        <dbReference type="SAM" id="MobiDB-lite"/>
    </source>
</evidence>
<sequence length="129" mass="13046">MMPAHVAQAQAGPGRHMASPTPLPLARASRLPVTGPRGCDYSPTASAASHPVASSTTSARLPSTPSLPFGRASSCPRPSPFRSAGGNKTSRPPVPARARPRVSTRMAASTAPLPGPPLPLGTPERGGSL</sequence>
<feature type="region of interest" description="Disordered" evidence="1">
    <location>
        <begin position="1"/>
        <end position="129"/>
    </location>
</feature>
<gene>
    <name evidence="2" type="ORF">BS50DRAFT_65535</name>
</gene>
<dbReference type="EMBL" id="KZ678138">
    <property type="protein sequence ID" value="PSN64224.1"/>
    <property type="molecule type" value="Genomic_DNA"/>
</dbReference>
<dbReference type="AlphaFoldDB" id="A0A2T2NFL1"/>
<evidence type="ECO:0000313" key="3">
    <source>
        <dbReference type="Proteomes" id="UP000240883"/>
    </source>
</evidence>
<protein>
    <submittedName>
        <fullName evidence="2">Uncharacterized protein</fullName>
    </submittedName>
</protein>
<keyword evidence="3" id="KW-1185">Reference proteome</keyword>
<name>A0A2T2NFL1_CORCC</name>
<accession>A0A2T2NFL1</accession>
<evidence type="ECO:0000313" key="2">
    <source>
        <dbReference type="EMBL" id="PSN64224.1"/>
    </source>
</evidence>